<name>A0ACC0C6Y1_CATRO</name>
<evidence type="ECO:0000313" key="1">
    <source>
        <dbReference type="EMBL" id="KAI5680692.1"/>
    </source>
</evidence>
<keyword evidence="2" id="KW-1185">Reference proteome</keyword>
<dbReference type="EMBL" id="CM044701">
    <property type="protein sequence ID" value="KAI5680692.1"/>
    <property type="molecule type" value="Genomic_DNA"/>
</dbReference>
<accession>A0ACC0C6Y1</accession>
<gene>
    <name evidence="1" type="ORF">M9H77_01919</name>
</gene>
<proteinExistence type="predicted"/>
<reference evidence="2" key="1">
    <citation type="journal article" date="2023" name="Nat. Plants">
        <title>Single-cell RNA sequencing provides a high-resolution roadmap for understanding the multicellular compartmentation of specialized metabolism.</title>
        <authorList>
            <person name="Sun S."/>
            <person name="Shen X."/>
            <person name="Li Y."/>
            <person name="Li Y."/>
            <person name="Wang S."/>
            <person name="Li R."/>
            <person name="Zhang H."/>
            <person name="Shen G."/>
            <person name="Guo B."/>
            <person name="Wei J."/>
            <person name="Xu J."/>
            <person name="St-Pierre B."/>
            <person name="Chen S."/>
            <person name="Sun C."/>
        </authorList>
    </citation>
    <scope>NUCLEOTIDE SEQUENCE [LARGE SCALE GENOMIC DNA]</scope>
</reference>
<comment type="caution">
    <text evidence="1">The sequence shown here is derived from an EMBL/GenBank/DDBJ whole genome shotgun (WGS) entry which is preliminary data.</text>
</comment>
<sequence>MMLPQTIRYHLQIINGKDKAHFEKSELVISITLAVPQPDSVGLELPYKGQINRILPRDPQGLDQNGEGNRTSLASSVSVHAVTSCHRTSFQRRKRRIPQVKLVSLKQIQTLYLSAKAGPFLSQPSHTHSVKDDNRHRLSATESRRAERNTNRESVRKKRERRQKVRERVWEVAAASTEKEEIRASWDKKNII</sequence>
<evidence type="ECO:0000313" key="2">
    <source>
        <dbReference type="Proteomes" id="UP001060085"/>
    </source>
</evidence>
<protein>
    <submittedName>
        <fullName evidence="1">Uncharacterized protein</fullName>
    </submittedName>
</protein>
<organism evidence="1 2">
    <name type="scientific">Catharanthus roseus</name>
    <name type="common">Madagascar periwinkle</name>
    <name type="synonym">Vinca rosea</name>
    <dbReference type="NCBI Taxonomy" id="4058"/>
    <lineage>
        <taxon>Eukaryota</taxon>
        <taxon>Viridiplantae</taxon>
        <taxon>Streptophyta</taxon>
        <taxon>Embryophyta</taxon>
        <taxon>Tracheophyta</taxon>
        <taxon>Spermatophyta</taxon>
        <taxon>Magnoliopsida</taxon>
        <taxon>eudicotyledons</taxon>
        <taxon>Gunneridae</taxon>
        <taxon>Pentapetalae</taxon>
        <taxon>asterids</taxon>
        <taxon>lamiids</taxon>
        <taxon>Gentianales</taxon>
        <taxon>Apocynaceae</taxon>
        <taxon>Rauvolfioideae</taxon>
        <taxon>Vinceae</taxon>
        <taxon>Catharanthinae</taxon>
        <taxon>Catharanthus</taxon>
    </lineage>
</organism>
<dbReference type="Proteomes" id="UP001060085">
    <property type="component" value="Linkage Group LG01"/>
</dbReference>